<evidence type="ECO:0000313" key="5">
    <source>
        <dbReference type="EMBL" id="HIW91177.1"/>
    </source>
</evidence>
<comment type="subcellular location">
    <subcellularLocation>
        <location evidence="3">Cytoplasm</location>
    </subcellularLocation>
</comment>
<evidence type="ECO:0000256" key="2">
    <source>
        <dbReference type="ARBA" id="ARBA00022517"/>
    </source>
</evidence>
<dbReference type="NCBIfam" id="NF000930">
    <property type="entry name" value="PRK00092.2-2"/>
    <property type="match status" value="1"/>
</dbReference>
<dbReference type="InterPro" id="IPR035956">
    <property type="entry name" value="RimP_N_sf"/>
</dbReference>
<dbReference type="GO" id="GO:0000028">
    <property type="term" value="P:ribosomal small subunit assembly"/>
    <property type="evidence" value="ECO:0007669"/>
    <property type="project" value="TreeGrafter"/>
</dbReference>
<dbReference type="AlphaFoldDB" id="A0A9D1RQZ6"/>
<dbReference type="Gene3D" id="3.30.300.70">
    <property type="entry name" value="RimP-like superfamily, N-terminal"/>
    <property type="match status" value="1"/>
</dbReference>
<proteinExistence type="inferred from homology"/>
<dbReference type="GO" id="GO:0005829">
    <property type="term" value="C:cytosol"/>
    <property type="evidence" value="ECO:0007669"/>
    <property type="project" value="TreeGrafter"/>
</dbReference>
<dbReference type="EMBL" id="DXGC01000057">
    <property type="protein sequence ID" value="HIW91177.1"/>
    <property type="molecule type" value="Genomic_DNA"/>
</dbReference>
<reference evidence="5" key="2">
    <citation type="submission" date="2021-04" db="EMBL/GenBank/DDBJ databases">
        <authorList>
            <person name="Gilroy R."/>
        </authorList>
    </citation>
    <scope>NUCLEOTIDE SEQUENCE</scope>
    <source>
        <strain evidence="5">CHK32-1732</strain>
    </source>
</reference>
<keyword evidence="1 3" id="KW-0963">Cytoplasm</keyword>
<dbReference type="SUPFAM" id="SSF75420">
    <property type="entry name" value="YhbC-like, N-terminal domain"/>
    <property type="match status" value="1"/>
</dbReference>
<evidence type="ECO:0000313" key="6">
    <source>
        <dbReference type="Proteomes" id="UP000824190"/>
    </source>
</evidence>
<reference evidence="5" key="1">
    <citation type="journal article" date="2021" name="PeerJ">
        <title>Extensive microbial diversity within the chicken gut microbiome revealed by metagenomics and culture.</title>
        <authorList>
            <person name="Gilroy R."/>
            <person name="Ravi A."/>
            <person name="Getino M."/>
            <person name="Pursley I."/>
            <person name="Horton D.L."/>
            <person name="Alikhan N.F."/>
            <person name="Baker D."/>
            <person name="Gharbi K."/>
            <person name="Hall N."/>
            <person name="Watson M."/>
            <person name="Adriaenssens E.M."/>
            <person name="Foster-Nyarko E."/>
            <person name="Jarju S."/>
            <person name="Secka A."/>
            <person name="Antonio M."/>
            <person name="Oren A."/>
            <person name="Chaudhuri R.R."/>
            <person name="La Ragione R."/>
            <person name="Hildebrand F."/>
            <person name="Pallen M.J."/>
        </authorList>
    </citation>
    <scope>NUCLEOTIDE SEQUENCE</scope>
    <source>
        <strain evidence="5">CHK32-1732</strain>
    </source>
</reference>
<sequence>MAFPDEEALAEVVSPLASALGLELETVTVTKAGAKSSVRVAVDADERPNLDKIEELSKAVSDEFDAREASGALNFGPGYTFEVTTPGVDTPLTQPRHFRRNVGRLVTFATSGNGGTKDTLRIAAVDEGPSEASSEATVWFIRPGEKKKDAPTVEPHGLASVAGALVEVEFSEAPAEQRALVGLEPEQYHDKKTR</sequence>
<accession>A0A9D1RQZ6</accession>
<evidence type="ECO:0000256" key="3">
    <source>
        <dbReference type="HAMAP-Rule" id="MF_01077"/>
    </source>
</evidence>
<evidence type="ECO:0000259" key="4">
    <source>
        <dbReference type="Pfam" id="PF02576"/>
    </source>
</evidence>
<dbReference type="GO" id="GO:0006412">
    <property type="term" value="P:translation"/>
    <property type="evidence" value="ECO:0007669"/>
    <property type="project" value="TreeGrafter"/>
</dbReference>
<comment type="function">
    <text evidence="3">Required for maturation of 30S ribosomal subunits.</text>
</comment>
<comment type="caution">
    <text evidence="5">The sequence shown here is derived from an EMBL/GenBank/DDBJ whole genome shotgun (WGS) entry which is preliminary data.</text>
</comment>
<organism evidence="5 6">
    <name type="scientific">Candidatus Corynebacterium avicola</name>
    <dbReference type="NCBI Taxonomy" id="2838527"/>
    <lineage>
        <taxon>Bacteria</taxon>
        <taxon>Bacillati</taxon>
        <taxon>Actinomycetota</taxon>
        <taxon>Actinomycetes</taxon>
        <taxon>Mycobacteriales</taxon>
        <taxon>Corynebacteriaceae</taxon>
        <taxon>Corynebacterium</taxon>
    </lineage>
</organism>
<dbReference type="Proteomes" id="UP000824190">
    <property type="component" value="Unassembled WGS sequence"/>
</dbReference>
<protein>
    <recommendedName>
        <fullName evidence="3">Ribosome maturation factor RimP</fullName>
    </recommendedName>
</protein>
<dbReference type="InterPro" id="IPR003728">
    <property type="entry name" value="Ribosome_maturation_RimP"/>
</dbReference>
<gene>
    <name evidence="3 5" type="primary">rimP</name>
    <name evidence="5" type="ORF">H9870_05915</name>
</gene>
<dbReference type="PANTHER" id="PTHR33867">
    <property type="entry name" value="RIBOSOME MATURATION FACTOR RIMP"/>
    <property type="match status" value="1"/>
</dbReference>
<feature type="domain" description="Ribosome maturation factor RimP N-terminal" evidence="4">
    <location>
        <begin position="13"/>
        <end position="89"/>
    </location>
</feature>
<dbReference type="Pfam" id="PF02576">
    <property type="entry name" value="RimP_N"/>
    <property type="match status" value="1"/>
</dbReference>
<comment type="similarity">
    <text evidence="3">Belongs to the RimP family.</text>
</comment>
<keyword evidence="2 3" id="KW-0690">Ribosome biogenesis</keyword>
<dbReference type="HAMAP" id="MF_01077">
    <property type="entry name" value="RimP"/>
    <property type="match status" value="1"/>
</dbReference>
<dbReference type="PANTHER" id="PTHR33867:SF1">
    <property type="entry name" value="RIBOSOME MATURATION FACTOR RIMP"/>
    <property type="match status" value="1"/>
</dbReference>
<evidence type="ECO:0000256" key="1">
    <source>
        <dbReference type="ARBA" id="ARBA00022490"/>
    </source>
</evidence>
<name>A0A9D1RQZ6_9CORY</name>
<dbReference type="InterPro" id="IPR028989">
    <property type="entry name" value="RimP_N"/>
</dbReference>